<dbReference type="PANTHER" id="PTHR31511:SF12">
    <property type="entry name" value="RHO TERMINATION FACTOR N-TERMINAL DOMAIN-CONTAINING PROTEIN"/>
    <property type="match status" value="1"/>
</dbReference>
<dbReference type="InterPro" id="IPR013087">
    <property type="entry name" value="Znf_C2H2_type"/>
</dbReference>
<organism evidence="1 2">
    <name type="scientific">Paramuricea clavata</name>
    <name type="common">Red gorgonian</name>
    <name type="synonym">Violescent sea-whip</name>
    <dbReference type="NCBI Taxonomy" id="317549"/>
    <lineage>
        <taxon>Eukaryota</taxon>
        <taxon>Metazoa</taxon>
        <taxon>Cnidaria</taxon>
        <taxon>Anthozoa</taxon>
        <taxon>Octocorallia</taxon>
        <taxon>Malacalcyonacea</taxon>
        <taxon>Plexauridae</taxon>
        <taxon>Paramuricea</taxon>
    </lineage>
</organism>
<dbReference type="PANTHER" id="PTHR31511">
    <property type="entry name" value="PROTEIN CBG23764"/>
    <property type="match status" value="1"/>
</dbReference>
<keyword evidence="2" id="KW-1185">Reference proteome</keyword>
<dbReference type="Proteomes" id="UP001152795">
    <property type="component" value="Unassembled WGS sequence"/>
</dbReference>
<accession>A0A6S7GEE1</accession>
<protein>
    <submittedName>
        <fullName evidence="1">Gastrula zinc finger</fullName>
    </submittedName>
</protein>
<reference evidence="1" key="1">
    <citation type="submission" date="2020-04" db="EMBL/GenBank/DDBJ databases">
        <authorList>
            <person name="Alioto T."/>
            <person name="Alioto T."/>
            <person name="Gomez Garrido J."/>
        </authorList>
    </citation>
    <scope>NUCLEOTIDE SEQUENCE</scope>
    <source>
        <strain evidence="1">A484AB</strain>
    </source>
</reference>
<proteinExistence type="predicted"/>
<evidence type="ECO:0000313" key="2">
    <source>
        <dbReference type="Proteomes" id="UP001152795"/>
    </source>
</evidence>
<sequence>MLLYSEGITRHYCLIKDLNKLLYDQNGRKCRMYYCRYCLHGFIREDILQEHEPHCCQHGAQRIELWNEHNASLYFKDYHKQLKVPFVIYADFESVTAKIDSVSPNPTKSSTGKYQHHQPCGFSYVVVSEARKYNKLPVFTVFMNASLERLVSNLSKNGEDIFPFLQRYVESDHEKYLRNMDSVKKFDKETLPPQECFYSVLNDEHVSDADYDHATRVVEAFNCQSMGDYHDLYLKSDILLLADVFENFRNVCLKAYNLDSCHFYTSPGLA</sequence>
<comment type="caution">
    <text evidence="1">The sequence shown here is derived from an EMBL/GenBank/DDBJ whole genome shotgun (WGS) entry which is preliminary data.</text>
</comment>
<dbReference type="PROSITE" id="PS50157">
    <property type="entry name" value="ZINC_FINGER_C2H2_2"/>
    <property type="match status" value="1"/>
</dbReference>
<dbReference type="OrthoDB" id="5983120at2759"/>
<dbReference type="EMBL" id="CACRXK020001644">
    <property type="protein sequence ID" value="CAB3990348.1"/>
    <property type="molecule type" value="Genomic_DNA"/>
</dbReference>
<evidence type="ECO:0000313" key="1">
    <source>
        <dbReference type="EMBL" id="CAB3990348.1"/>
    </source>
</evidence>
<gene>
    <name evidence="1" type="ORF">PACLA_8A083118</name>
</gene>
<dbReference type="AlphaFoldDB" id="A0A6S7GEE1"/>
<name>A0A6S7GEE1_PARCT</name>